<dbReference type="GO" id="GO:0005886">
    <property type="term" value="C:plasma membrane"/>
    <property type="evidence" value="ECO:0007669"/>
    <property type="project" value="UniProtKB-SubCell"/>
</dbReference>
<keyword evidence="4 6" id="KW-1133">Transmembrane helix</keyword>
<proteinExistence type="predicted"/>
<feature type="transmembrane region" description="Helical" evidence="6">
    <location>
        <begin position="256"/>
        <end position="278"/>
    </location>
</feature>
<dbReference type="PANTHER" id="PTHR23513:SF6">
    <property type="entry name" value="MAJOR FACILITATOR SUPERFAMILY ASSOCIATED DOMAIN-CONTAINING PROTEIN"/>
    <property type="match status" value="1"/>
</dbReference>
<dbReference type="Pfam" id="PF07690">
    <property type="entry name" value="MFS_1"/>
    <property type="match status" value="1"/>
</dbReference>
<sequence>MQKSKKQLILAISSLGISNLTSATFSFCLGMYVLQKTSSSMLFSMLLLIRPLSNLLLSSLIGFCVDKYDHKKICMIAQATSVVAVILFIALFREQLSLSERLLIIVASSIVLTVCDTFQSTSYKASTNSMVAAEHRQKLVAYEQLTDAGAVILAPILGGLLAGVVAISNIALLELAGESVVLLAIALLDFHLISVEVEAISDSLILSIKNGLEYFKNDRYLMELLLFAVIANFALSGLEVSLPIAMMKELGIPANLYGLADNFFAGGMLLVSLLLGSFKMPKNYLLTTGRIGIILAGDFIILALASLCPNKLLATGIFSICMLVVGACLAAVNLPYAMYVRTKVPVNLQGRAGATTSSVVAVLSPLGYALFGLVLGQVKPVWCLMMSAIIIFADGLRLLLSTSRVNSSI</sequence>
<feature type="transmembrane region" description="Helical" evidence="6">
    <location>
        <begin position="73"/>
        <end position="92"/>
    </location>
</feature>
<dbReference type="SUPFAM" id="SSF103473">
    <property type="entry name" value="MFS general substrate transporter"/>
    <property type="match status" value="1"/>
</dbReference>
<keyword evidence="3 6" id="KW-0812">Transmembrane</keyword>
<name>A0AAU9R349_9LACO</name>
<evidence type="ECO:0000256" key="6">
    <source>
        <dbReference type="SAM" id="Phobius"/>
    </source>
</evidence>
<dbReference type="InterPro" id="IPR036259">
    <property type="entry name" value="MFS_trans_sf"/>
</dbReference>
<protein>
    <submittedName>
        <fullName evidence="7">MFS transporter</fullName>
    </submittedName>
</protein>
<evidence type="ECO:0000256" key="5">
    <source>
        <dbReference type="ARBA" id="ARBA00023136"/>
    </source>
</evidence>
<evidence type="ECO:0000313" key="8">
    <source>
        <dbReference type="Proteomes" id="UP001295440"/>
    </source>
</evidence>
<dbReference type="PANTHER" id="PTHR23513">
    <property type="entry name" value="INTEGRAL MEMBRANE EFFLUX PROTEIN-RELATED"/>
    <property type="match status" value="1"/>
</dbReference>
<keyword evidence="2" id="KW-1003">Cell membrane</keyword>
<feature type="transmembrane region" description="Helical" evidence="6">
    <location>
        <begin position="220"/>
        <end position="244"/>
    </location>
</feature>
<dbReference type="CDD" id="cd06173">
    <property type="entry name" value="MFS_MefA_like"/>
    <property type="match status" value="1"/>
</dbReference>
<gene>
    <name evidence="7" type="ORF">LDD865_0398</name>
</gene>
<feature type="transmembrane region" description="Helical" evidence="6">
    <location>
        <begin position="284"/>
        <end position="305"/>
    </location>
</feature>
<dbReference type="InterPro" id="IPR011701">
    <property type="entry name" value="MFS"/>
</dbReference>
<dbReference type="AlphaFoldDB" id="A0AAU9R349"/>
<organism evidence="7 8">
    <name type="scientific">Lactobacillus delbrueckii subsp. delbrueckii</name>
    <dbReference type="NCBI Taxonomy" id="83684"/>
    <lineage>
        <taxon>Bacteria</taxon>
        <taxon>Bacillati</taxon>
        <taxon>Bacillota</taxon>
        <taxon>Bacilli</taxon>
        <taxon>Lactobacillales</taxon>
        <taxon>Lactobacillaceae</taxon>
        <taxon>Lactobacillus</taxon>
    </lineage>
</organism>
<feature type="transmembrane region" description="Helical" evidence="6">
    <location>
        <begin position="352"/>
        <end position="374"/>
    </location>
</feature>
<dbReference type="RefSeq" id="WP_260369059.1">
    <property type="nucleotide sequence ID" value="NZ_OV915080.1"/>
</dbReference>
<dbReference type="Gene3D" id="1.20.1250.20">
    <property type="entry name" value="MFS general substrate transporter like domains"/>
    <property type="match status" value="1"/>
</dbReference>
<feature type="transmembrane region" description="Helical" evidence="6">
    <location>
        <begin position="381"/>
        <end position="400"/>
    </location>
</feature>
<accession>A0AAU9R349</accession>
<feature type="transmembrane region" description="Helical" evidence="6">
    <location>
        <begin position="312"/>
        <end position="332"/>
    </location>
</feature>
<evidence type="ECO:0000256" key="3">
    <source>
        <dbReference type="ARBA" id="ARBA00022692"/>
    </source>
</evidence>
<dbReference type="Proteomes" id="UP001295440">
    <property type="component" value="Chromosome"/>
</dbReference>
<feature type="transmembrane region" description="Helical" evidence="6">
    <location>
        <begin position="148"/>
        <end position="173"/>
    </location>
</feature>
<evidence type="ECO:0000256" key="2">
    <source>
        <dbReference type="ARBA" id="ARBA00022475"/>
    </source>
</evidence>
<comment type="subcellular location">
    <subcellularLocation>
        <location evidence="1">Cell membrane</location>
        <topology evidence="1">Multi-pass membrane protein</topology>
    </subcellularLocation>
</comment>
<keyword evidence="5 6" id="KW-0472">Membrane</keyword>
<evidence type="ECO:0000256" key="1">
    <source>
        <dbReference type="ARBA" id="ARBA00004651"/>
    </source>
</evidence>
<feature type="transmembrane region" description="Helical" evidence="6">
    <location>
        <begin position="42"/>
        <end position="61"/>
    </location>
</feature>
<reference evidence="7" key="1">
    <citation type="submission" date="2022-02" db="EMBL/GenBank/DDBJ databases">
        <authorList>
            <person name="Deutsch MARIE S."/>
        </authorList>
    </citation>
    <scope>NUCLEOTIDE SEQUENCE</scope>
    <source>
        <strain evidence="7">CIRM-BIA865</strain>
    </source>
</reference>
<dbReference type="GO" id="GO:0022857">
    <property type="term" value="F:transmembrane transporter activity"/>
    <property type="evidence" value="ECO:0007669"/>
    <property type="project" value="InterPro"/>
</dbReference>
<evidence type="ECO:0000256" key="4">
    <source>
        <dbReference type="ARBA" id="ARBA00022989"/>
    </source>
</evidence>
<dbReference type="EMBL" id="OV915080">
    <property type="protein sequence ID" value="CAH1705559.1"/>
    <property type="molecule type" value="Genomic_DNA"/>
</dbReference>
<evidence type="ECO:0000313" key="7">
    <source>
        <dbReference type="EMBL" id="CAH1705559.1"/>
    </source>
</evidence>